<dbReference type="InterPro" id="IPR027417">
    <property type="entry name" value="P-loop_NTPase"/>
</dbReference>
<dbReference type="EMBL" id="JADYTN010000010">
    <property type="protein sequence ID" value="MCF2563665.1"/>
    <property type="molecule type" value="Genomic_DNA"/>
</dbReference>
<dbReference type="Pfam" id="PF09848">
    <property type="entry name" value="SLFN-g3_helicase"/>
    <property type="match status" value="1"/>
</dbReference>
<evidence type="ECO:0000313" key="2">
    <source>
        <dbReference type="EMBL" id="MCF2563665.1"/>
    </source>
</evidence>
<dbReference type="SMART" id="SM00382">
    <property type="entry name" value="AAA"/>
    <property type="match status" value="1"/>
</dbReference>
<gene>
    <name evidence="2" type="ORF">I6E12_06020</name>
</gene>
<comment type="caution">
    <text evidence="2">The sequence shown here is derived from an EMBL/GenBank/DDBJ whole genome shotgun (WGS) entry which is preliminary data.</text>
</comment>
<dbReference type="SUPFAM" id="SSF52540">
    <property type="entry name" value="P-loop containing nucleoside triphosphate hydrolases"/>
    <property type="match status" value="1"/>
</dbReference>
<accession>A0ABS9CGF7</accession>
<keyword evidence="3" id="KW-1185">Reference proteome</keyword>
<organism evidence="2 3">
    <name type="scientific">Xylanibacter brevis</name>
    <dbReference type="NCBI Taxonomy" id="83231"/>
    <lineage>
        <taxon>Bacteria</taxon>
        <taxon>Pseudomonadati</taxon>
        <taxon>Bacteroidota</taxon>
        <taxon>Bacteroidia</taxon>
        <taxon>Bacteroidales</taxon>
        <taxon>Prevotellaceae</taxon>
        <taxon>Xylanibacter</taxon>
    </lineage>
</organism>
<reference evidence="2 3" key="1">
    <citation type="submission" date="2020-12" db="EMBL/GenBank/DDBJ databases">
        <title>Whole genome sequences of gut porcine anaerobes.</title>
        <authorList>
            <person name="Kubasova T."/>
            <person name="Jahodarova E."/>
            <person name="Rychlik I."/>
        </authorList>
    </citation>
    <scope>NUCLEOTIDE SEQUENCE [LARGE SCALE GENOMIC DNA]</scope>
    <source>
        <strain evidence="2 3">An925</strain>
    </source>
</reference>
<dbReference type="RefSeq" id="WP_301637982.1">
    <property type="nucleotide sequence ID" value="NZ_JADYTN010000010.1"/>
</dbReference>
<name>A0ABS9CGF7_9BACT</name>
<protein>
    <submittedName>
        <fullName evidence="2">DUF2075 domain-containing protein</fullName>
    </submittedName>
</protein>
<feature type="domain" description="AAA+ ATPase" evidence="1">
    <location>
        <begin position="272"/>
        <end position="423"/>
    </location>
</feature>
<dbReference type="InterPro" id="IPR018647">
    <property type="entry name" value="SLFN_3-like_DNA/RNA_helicase"/>
</dbReference>
<dbReference type="InterPro" id="IPR003593">
    <property type="entry name" value="AAA+_ATPase"/>
</dbReference>
<sequence length="732" mass="84264">MKTRNAYYLESIATFWNDLEKNKFEKRMKEGGKLSPSLENPEVVSWRENATIISKLLNMAKLPKPNEVYIAFEYAAPVGGRVDCMFFGKGNNGKKNVIIIELKQWGNQVEVYSAYDKNWVDVFVGGSNKSVDHPSEQAENYETHFRNFIGLFDQEDYSLSSLAYCYNYDSKGKKEGLFDEMFSQQLQTTPLYTKDTTENLAQYLHDMLCDGEGETIAEALSNAERKPTKALIDAAANLMMDPNDNTFILLGEQNDAYKKFWGILKKTQQSKEKSVIIIKGGPGTGKTVIALKILSELYKEAQSHEKSCNAYYATRSTALVKQLGEALKENKGKNKKKGGAQDLIKKPYEFRPAKYKESEIDVLFVDEAHRVEEKSNDQSDGNLKRKLGLESVYCPLHQALSLIYCAKVTVFFIDDHQAVKNREIGNSNVIEILAKNYQEEYNKQIEAFKEEYYNKIKPEAEKTITQLTEESVTNPEKVKSKKYKDAERALTKIKGLEHMTTEPLPKVNVYTYELTTQFRCVGADRFVKWVDYLLFNEKNNEEIMKLDQEDFDFQIIDTPQELEQKIRNLNLQDSEPKQTARLIAGWCWDWTDETEENGDLKKEVQIGDWAMPWETKANPSKEHKKKYARSADFWAKEPQGINQVGCIYSAQGFEFDYVGVILGPDIQYDSERDCLFCVPSLNKEGEVNNKKAKAEFLIRNIYKVLLTRGRKGCYLYSCDPGVSRYFKRFMNY</sequence>
<proteinExistence type="predicted"/>
<evidence type="ECO:0000313" key="3">
    <source>
        <dbReference type="Proteomes" id="UP001200470"/>
    </source>
</evidence>
<dbReference type="Gene3D" id="3.40.50.300">
    <property type="entry name" value="P-loop containing nucleotide triphosphate hydrolases"/>
    <property type="match status" value="1"/>
</dbReference>
<dbReference type="Proteomes" id="UP001200470">
    <property type="component" value="Unassembled WGS sequence"/>
</dbReference>
<evidence type="ECO:0000259" key="1">
    <source>
        <dbReference type="SMART" id="SM00382"/>
    </source>
</evidence>